<reference evidence="5 6" key="1">
    <citation type="submission" date="2022-08" db="EMBL/GenBank/DDBJ databases">
        <title>Genome Sequence of the sulphate-reducing bacterium, Pseudodesulfovibrio sp. SYK.</title>
        <authorList>
            <person name="Kondo R."/>
            <person name="Kataoka T."/>
        </authorList>
    </citation>
    <scope>NUCLEOTIDE SEQUENCE [LARGE SCALE GENOMIC DNA]</scope>
    <source>
        <strain evidence="5 6">SYK</strain>
    </source>
</reference>
<dbReference type="InterPro" id="IPR017896">
    <property type="entry name" value="4Fe4S_Fe-S-bd"/>
</dbReference>
<dbReference type="Gene3D" id="3.30.70.20">
    <property type="match status" value="1"/>
</dbReference>
<evidence type="ECO:0000313" key="6">
    <source>
        <dbReference type="Proteomes" id="UP001317742"/>
    </source>
</evidence>
<dbReference type="CDD" id="cd03110">
    <property type="entry name" value="SIMIBI_bact_arch"/>
    <property type="match status" value="1"/>
</dbReference>
<dbReference type="PANTHER" id="PTHR43534:SF1">
    <property type="entry name" value="4FE-4S CLUSTER CONTAINING PARA FAMILY ATPASE PROTEIN"/>
    <property type="match status" value="1"/>
</dbReference>
<protein>
    <submittedName>
        <fullName evidence="5">Cobyrinic acid a,c-diamide synthase</fullName>
    </submittedName>
</protein>
<dbReference type="EMBL" id="AP026709">
    <property type="protein sequence ID" value="BDQ38000.1"/>
    <property type="molecule type" value="Genomic_DNA"/>
</dbReference>
<accession>A0ABM8B2H2</accession>
<dbReference type="InterPro" id="IPR027417">
    <property type="entry name" value="P-loop_NTPase"/>
</dbReference>
<evidence type="ECO:0000256" key="2">
    <source>
        <dbReference type="ARBA" id="ARBA00023004"/>
    </source>
</evidence>
<dbReference type="PROSITE" id="PS00198">
    <property type="entry name" value="4FE4S_FER_1"/>
    <property type="match status" value="1"/>
</dbReference>
<sequence length="293" mass="32099">MHEIVIISGKGGAGKTSITGAFSHLADKAILCDLDVDAPDLHLLLDPKHETEESFKSGNEAVIDNELCAGCGQCAELCRFNAITQKDGLFTVAPMLCEGCKLCVALCPTEAIDFPQRHCGQWYVSQTRFGQMVHAQLFPGEENSGRLVTLLKQRAREMAEEQGLELVLCDGAPGIGCPVISSMAGTDLAVAVTEPTLSGLHDLKRVAELCDGFRTKVAVLINKWDINPELSEQIETYCTEKGYTIIGRFPHDKKVVDAMLNRQVITEYEDGELSKTLKQAWSDILTMLKDIKK</sequence>
<evidence type="ECO:0000259" key="4">
    <source>
        <dbReference type="PROSITE" id="PS51379"/>
    </source>
</evidence>
<evidence type="ECO:0000256" key="1">
    <source>
        <dbReference type="ARBA" id="ARBA00022723"/>
    </source>
</evidence>
<feature type="domain" description="4Fe-4S ferredoxin-type" evidence="4">
    <location>
        <begin position="59"/>
        <end position="88"/>
    </location>
</feature>
<keyword evidence="6" id="KW-1185">Reference proteome</keyword>
<organism evidence="5 6">
    <name type="scientific">Pseudodesulfovibrio nedwellii</name>
    <dbReference type="NCBI Taxonomy" id="2973072"/>
    <lineage>
        <taxon>Bacteria</taxon>
        <taxon>Pseudomonadati</taxon>
        <taxon>Thermodesulfobacteriota</taxon>
        <taxon>Desulfovibrionia</taxon>
        <taxon>Desulfovibrionales</taxon>
        <taxon>Desulfovibrionaceae</taxon>
    </lineage>
</organism>
<evidence type="ECO:0000313" key="5">
    <source>
        <dbReference type="EMBL" id="BDQ38000.1"/>
    </source>
</evidence>
<feature type="domain" description="4Fe-4S ferredoxin-type" evidence="4">
    <location>
        <begin position="90"/>
        <end position="117"/>
    </location>
</feature>
<proteinExistence type="predicted"/>
<evidence type="ECO:0000256" key="3">
    <source>
        <dbReference type="ARBA" id="ARBA00023014"/>
    </source>
</evidence>
<name>A0ABM8B2H2_9BACT</name>
<dbReference type="InterPro" id="IPR002586">
    <property type="entry name" value="CobQ/CobB/MinD/ParA_Nub-bd_dom"/>
</dbReference>
<dbReference type="PROSITE" id="PS51379">
    <property type="entry name" value="4FE4S_FER_2"/>
    <property type="match status" value="2"/>
</dbReference>
<keyword evidence="2" id="KW-0408">Iron</keyword>
<dbReference type="SUPFAM" id="SSF52540">
    <property type="entry name" value="P-loop containing nucleoside triphosphate hydrolases"/>
    <property type="match status" value="1"/>
</dbReference>
<keyword evidence="3" id="KW-0411">Iron-sulfur</keyword>
<dbReference type="Pfam" id="PF01656">
    <property type="entry name" value="CbiA"/>
    <property type="match status" value="1"/>
</dbReference>
<dbReference type="PANTHER" id="PTHR43534">
    <property type="entry name" value="MIND SUPERFAMILY P-LOOP ATPASE CONTAINING AN INSERTED FERREDOXIN DOMAIN"/>
    <property type="match status" value="1"/>
</dbReference>
<gene>
    <name evidence="5" type="ORF">SYK_23600</name>
</gene>
<dbReference type="Gene3D" id="3.40.50.300">
    <property type="entry name" value="P-loop containing nucleotide triphosphate hydrolases"/>
    <property type="match status" value="1"/>
</dbReference>
<keyword evidence="1" id="KW-0479">Metal-binding</keyword>
<dbReference type="Proteomes" id="UP001317742">
    <property type="component" value="Chromosome"/>
</dbReference>
<dbReference type="Pfam" id="PF00037">
    <property type="entry name" value="Fer4"/>
    <property type="match status" value="2"/>
</dbReference>
<dbReference type="InterPro" id="IPR017900">
    <property type="entry name" value="4Fe4S_Fe_S_CS"/>
</dbReference>
<dbReference type="RefSeq" id="WP_281760509.1">
    <property type="nucleotide sequence ID" value="NZ_AP026709.1"/>
</dbReference>